<dbReference type="Proteomes" id="UP000834503">
    <property type="component" value="Unassembled WGS sequence"/>
</dbReference>
<name>A0A9N8GX49_9ENTR</name>
<gene>
    <name evidence="1" type="ORF">GHA_05545</name>
    <name evidence="2" type="ORF">TML_04673</name>
</gene>
<comment type="caution">
    <text evidence="1">The sequence shown here is derived from an EMBL/GenBank/DDBJ whole genome shotgun (WGS) entry which is preliminary data.</text>
</comment>
<accession>A0A9N8GX49</accession>
<reference evidence="1" key="1">
    <citation type="submission" date="2020-05" db="EMBL/GenBank/DDBJ databases">
        <authorList>
            <person name="Delgado-Blas J."/>
        </authorList>
    </citation>
    <scope>NUCLEOTIDE SEQUENCE</scope>
    <source>
        <strain evidence="1">BB1459</strain>
        <strain evidence="2">BB1480</strain>
    </source>
</reference>
<evidence type="ECO:0000313" key="2">
    <source>
        <dbReference type="EMBL" id="CAC9239872.1"/>
    </source>
</evidence>
<keyword evidence="4" id="KW-1185">Reference proteome</keyword>
<dbReference type="AlphaFoldDB" id="A0A9N8GX49"/>
<proteinExistence type="predicted"/>
<evidence type="ECO:0000313" key="1">
    <source>
        <dbReference type="EMBL" id="CAB5607625.1"/>
    </source>
</evidence>
<evidence type="ECO:0000313" key="3">
    <source>
        <dbReference type="Proteomes" id="UP000834503"/>
    </source>
</evidence>
<protein>
    <submittedName>
        <fullName evidence="1">Insertion element IS2 transposase InsD</fullName>
    </submittedName>
</protein>
<dbReference type="EMBL" id="CAIIUA010000001">
    <property type="protein sequence ID" value="CAC9239872.1"/>
    <property type="molecule type" value="Genomic_DNA"/>
</dbReference>
<organism evidence="1 3">
    <name type="scientific">Citrobacter werkmanii</name>
    <dbReference type="NCBI Taxonomy" id="67827"/>
    <lineage>
        <taxon>Bacteria</taxon>
        <taxon>Pseudomonadati</taxon>
        <taxon>Pseudomonadota</taxon>
        <taxon>Gammaproteobacteria</taxon>
        <taxon>Enterobacterales</taxon>
        <taxon>Enterobacteriaceae</taxon>
        <taxon>Citrobacter</taxon>
        <taxon>Citrobacter freundii complex</taxon>
    </lineage>
</organism>
<dbReference type="EMBL" id="CAHPQX010000050">
    <property type="protein sequence ID" value="CAB5607625.1"/>
    <property type="molecule type" value="Genomic_DNA"/>
</dbReference>
<evidence type="ECO:0000313" key="4">
    <source>
        <dbReference type="Proteomes" id="UP000837205"/>
    </source>
</evidence>
<dbReference type="Proteomes" id="UP000837205">
    <property type="component" value="Unassembled WGS sequence"/>
</dbReference>
<sequence length="110" mass="12546">MGMSRAPLSLRINRSAYWQERRRKRKPDDIEALDRIHTVIGDLPTYGYRRVWVLLRRQSETDDMAVINAKRVQGASLPSTVDDPAFIVLVAHFVSVNPAPYVAIKPMLVT</sequence>